<organism evidence="6 7">
    <name type="scientific">Gemella haemolysans M341</name>
    <dbReference type="NCBI Taxonomy" id="562981"/>
    <lineage>
        <taxon>Bacteria</taxon>
        <taxon>Bacillati</taxon>
        <taxon>Bacillota</taxon>
        <taxon>Bacilli</taxon>
        <taxon>Bacillales</taxon>
        <taxon>Gemellaceae</taxon>
        <taxon>Gemella</taxon>
    </lineage>
</organism>
<accession>A0AA87DQ78</accession>
<evidence type="ECO:0000313" key="6">
    <source>
        <dbReference type="EMBL" id="EGF86078.1"/>
    </source>
</evidence>
<dbReference type="InterPro" id="IPR047640">
    <property type="entry name" value="RpiR-like"/>
</dbReference>
<dbReference type="GO" id="GO:0003677">
    <property type="term" value="F:DNA binding"/>
    <property type="evidence" value="ECO:0007669"/>
    <property type="project" value="UniProtKB-KW"/>
</dbReference>
<keyword evidence="2" id="KW-0238">DNA-binding</keyword>
<dbReference type="PROSITE" id="PS51071">
    <property type="entry name" value="HTH_RPIR"/>
    <property type="match status" value="1"/>
</dbReference>
<dbReference type="Proteomes" id="UP000004773">
    <property type="component" value="Unassembled WGS sequence"/>
</dbReference>
<dbReference type="InterPro" id="IPR009057">
    <property type="entry name" value="Homeodomain-like_sf"/>
</dbReference>
<keyword evidence="1" id="KW-0805">Transcription regulation</keyword>
<evidence type="ECO:0000313" key="7">
    <source>
        <dbReference type="Proteomes" id="UP000004773"/>
    </source>
</evidence>
<dbReference type="Gene3D" id="1.10.10.10">
    <property type="entry name" value="Winged helix-like DNA-binding domain superfamily/Winged helix DNA-binding domain"/>
    <property type="match status" value="1"/>
</dbReference>
<dbReference type="InterPro" id="IPR046348">
    <property type="entry name" value="SIS_dom_sf"/>
</dbReference>
<dbReference type="GO" id="GO:0097367">
    <property type="term" value="F:carbohydrate derivative binding"/>
    <property type="evidence" value="ECO:0007669"/>
    <property type="project" value="InterPro"/>
</dbReference>
<feature type="domain" description="HTH rpiR-type" evidence="4">
    <location>
        <begin position="1"/>
        <end position="75"/>
    </location>
</feature>
<dbReference type="GO" id="GO:0003700">
    <property type="term" value="F:DNA-binding transcription factor activity"/>
    <property type="evidence" value="ECO:0007669"/>
    <property type="project" value="InterPro"/>
</dbReference>
<feature type="domain" description="SIS" evidence="5">
    <location>
        <begin position="111"/>
        <end position="249"/>
    </location>
</feature>
<dbReference type="Gene3D" id="3.40.50.10490">
    <property type="entry name" value="Glucose-6-phosphate isomerase like protein, domain 1"/>
    <property type="match status" value="1"/>
</dbReference>
<dbReference type="AlphaFoldDB" id="A0AA87DQ78"/>
<dbReference type="PANTHER" id="PTHR30514:SF21">
    <property type="entry name" value="RPIR-FAMILY TRANSCRIPTIONAL REGULATOR"/>
    <property type="match status" value="1"/>
</dbReference>
<dbReference type="InterPro" id="IPR000281">
    <property type="entry name" value="HTH_RpiR"/>
</dbReference>
<evidence type="ECO:0000259" key="5">
    <source>
        <dbReference type="PROSITE" id="PS51464"/>
    </source>
</evidence>
<evidence type="ECO:0000256" key="1">
    <source>
        <dbReference type="ARBA" id="ARBA00023015"/>
    </source>
</evidence>
<reference evidence="6 7" key="1">
    <citation type="submission" date="2011-03" db="EMBL/GenBank/DDBJ databases">
        <title>The Genome Sequence of Gemella haemolysans M341.</title>
        <authorList>
            <consortium name="The Broad Institute Genome Sequencing Platform"/>
            <consortium name="The Broad Institute Genome Sequencing Center for Infectious Disease"/>
            <person name="Earl A."/>
            <person name="Ward D."/>
            <person name="Feldgarden M."/>
            <person name="Gevers D."/>
            <person name="Sibley C.D."/>
            <person name="Field T.R."/>
            <person name="Grinwis M."/>
            <person name="Eshaghurshan C.S."/>
            <person name="Surette M.G."/>
            <person name="Young S.K."/>
            <person name="Zeng Q."/>
            <person name="Gargeya S."/>
            <person name="Fitzgerald M."/>
            <person name="Haas B."/>
            <person name="Abouelleil A."/>
            <person name="Alvarado L."/>
            <person name="Arachchi H.M."/>
            <person name="Berlin A."/>
            <person name="Brown A."/>
            <person name="Chapman S.B."/>
            <person name="Chen Z."/>
            <person name="Dunbar C."/>
            <person name="Freedman E."/>
            <person name="Gearin G."/>
            <person name="Gellesch M."/>
            <person name="Goldberg J."/>
            <person name="Griggs A."/>
            <person name="Gujja S."/>
            <person name="Heilman E.R."/>
            <person name="Heiman D."/>
            <person name="Howarth C."/>
            <person name="Larson L."/>
            <person name="Lui A."/>
            <person name="MacDonald P.J.P."/>
            <person name="Mehta T."/>
            <person name="Montmayeur A."/>
            <person name="Murphy C."/>
            <person name="Neiman D."/>
            <person name="Pearson M."/>
            <person name="Priest M."/>
            <person name="Roberts A."/>
            <person name="Saif S."/>
            <person name="Shea T."/>
            <person name="Shenoy N."/>
            <person name="Sisk P."/>
            <person name="Stolte C."/>
            <person name="Sykes S."/>
            <person name="White J."/>
            <person name="Yandava C."/>
            <person name="Wortman J."/>
            <person name="Nusbaum C."/>
            <person name="Birren B."/>
        </authorList>
    </citation>
    <scope>NUCLEOTIDE SEQUENCE [LARGE SCALE GENOMIC DNA]</scope>
    <source>
        <strain evidence="6 7">M341</strain>
    </source>
</reference>
<comment type="caution">
    <text evidence="6">The sequence shown here is derived from an EMBL/GenBank/DDBJ whole genome shotgun (WGS) entry which is preliminary data.</text>
</comment>
<proteinExistence type="predicted"/>
<protein>
    <recommendedName>
        <fullName evidence="8">SIS domain protein</fullName>
    </recommendedName>
</protein>
<name>A0AA87DQ78_9BACL</name>
<dbReference type="EMBL" id="ACRO01000047">
    <property type="protein sequence ID" value="EGF86078.1"/>
    <property type="molecule type" value="Genomic_DNA"/>
</dbReference>
<dbReference type="Pfam" id="PF01380">
    <property type="entry name" value="SIS"/>
    <property type="match status" value="1"/>
</dbReference>
<dbReference type="InterPro" id="IPR001347">
    <property type="entry name" value="SIS_dom"/>
</dbReference>
<sequence>MFFENLKENYDRLSISEQQVIDYLMKQDNIEHTTLKEIKQAVLVSSSTVIRACKKLGYNTFIDLKYDLKMSKELAKNNNATSSNFITLKEQLSVEFSRTMSILNQDDFDTFADKIINARRIFCIGSGSSYMVMSDFNRKLKLINLWSNDYFEHYSIKRISDICTKDDVILVFSLGGNTDVINDCVLEAKQNGATILSITSLVSSPLARMSDYLIKVYDAPKNRKKIRSRLMLNVVGIILFETIVNTLSPGEYVID</sequence>
<dbReference type="CDD" id="cd05013">
    <property type="entry name" value="SIS_RpiR"/>
    <property type="match status" value="1"/>
</dbReference>
<dbReference type="SUPFAM" id="SSF46689">
    <property type="entry name" value="Homeodomain-like"/>
    <property type="match status" value="1"/>
</dbReference>
<dbReference type="PROSITE" id="PS51464">
    <property type="entry name" value="SIS"/>
    <property type="match status" value="1"/>
</dbReference>
<dbReference type="PANTHER" id="PTHR30514">
    <property type="entry name" value="GLUCOKINASE"/>
    <property type="match status" value="1"/>
</dbReference>
<dbReference type="RefSeq" id="WP_003148062.1">
    <property type="nucleotide sequence ID" value="NZ_GL883586.1"/>
</dbReference>
<dbReference type="InterPro" id="IPR036388">
    <property type="entry name" value="WH-like_DNA-bd_sf"/>
</dbReference>
<keyword evidence="3" id="KW-0804">Transcription</keyword>
<evidence type="ECO:0000259" key="4">
    <source>
        <dbReference type="PROSITE" id="PS51071"/>
    </source>
</evidence>
<gene>
    <name evidence="6" type="ORF">HMPREF0428_01880</name>
</gene>
<dbReference type="Pfam" id="PF01418">
    <property type="entry name" value="HTH_6"/>
    <property type="match status" value="1"/>
</dbReference>
<evidence type="ECO:0000256" key="2">
    <source>
        <dbReference type="ARBA" id="ARBA00023125"/>
    </source>
</evidence>
<dbReference type="GO" id="GO:1901135">
    <property type="term" value="P:carbohydrate derivative metabolic process"/>
    <property type="evidence" value="ECO:0007669"/>
    <property type="project" value="InterPro"/>
</dbReference>
<evidence type="ECO:0000256" key="3">
    <source>
        <dbReference type="ARBA" id="ARBA00023163"/>
    </source>
</evidence>
<dbReference type="SUPFAM" id="SSF53697">
    <property type="entry name" value="SIS domain"/>
    <property type="match status" value="1"/>
</dbReference>
<dbReference type="InterPro" id="IPR035472">
    <property type="entry name" value="RpiR-like_SIS"/>
</dbReference>
<evidence type="ECO:0008006" key="8">
    <source>
        <dbReference type="Google" id="ProtNLM"/>
    </source>
</evidence>